<dbReference type="EMBL" id="LIZS01000032">
    <property type="protein sequence ID" value="KPJ53033.1"/>
    <property type="molecule type" value="Genomic_DNA"/>
</dbReference>
<dbReference type="PROSITE" id="PS01149">
    <property type="entry name" value="PSI_RSU"/>
    <property type="match status" value="1"/>
</dbReference>
<dbReference type="FunFam" id="3.10.290.10:FF:000003">
    <property type="entry name" value="Pseudouridine synthase"/>
    <property type="match status" value="1"/>
</dbReference>
<dbReference type="GO" id="GO:0000455">
    <property type="term" value="P:enzyme-directed rRNA pseudouridine synthesis"/>
    <property type="evidence" value="ECO:0007669"/>
    <property type="project" value="UniProtKB-ARBA"/>
</dbReference>
<dbReference type="EC" id="5.4.99.-" evidence="5"/>
<dbReference type="PROSITE" id="PS50889">
    <property type="entry name" value="S4"/>
    <property type="match status" value="1"/>
</dbReference>
<dbReference type="CDD" id="cd02870">
    <property type="entry name" value="PseudoU_synth_RsuA_like"/>
    <property type="match status" value="1"/>
</dbReference>
<comment type="similarity">
    <text evidence="1 5">Belongs to the pseudouridine synthase RsuA family.</text>
</comment>
<evidence type="ECO:0000256" key="4">
    <source>
        <dbReference type="PROSITE-ProRule" id="PRU00182"/>
    </source>
</evidence>
<dbReference type="Gene3D" id="3.10.290.10">
    <property type="entry name" value="RNA-binding S4 domain"/>
    <property type="match status" value="1"/>
</dbReference>
<dbReference type="InterPro" id="IPR006145">
    <property type="entry name" value="PsdUridine_synth_RsuA/RluA"/>
</dbReference>
<evidence type="ECO:0000313" key="7">
    <source>
        <dbReference type="EMBL" id="KPJ53033.1"/>
    </source>
</evidence>
<dbReference type="Pfam" id="PF01479">
    <property type="entry name" value="S4"/>
    <property type="match status" value="1"/>
</dbReference>
<feature type="domain" description="RNA-binding S4" evidence="6">
    <location>
        <begin position="3"/>
        <end position="61"/>
    </location>
</feature>
<dbReference type="Gene3D" id="3.30.70.580">
    <property type="entry name" value="Pseudouridine synthase I, catalytic domain, N-terminal subdomain"/>
    <property type="match status" value="1"/>
</dbReference>
<proteinExistence type="inferred from homology"/>
<dbReference type="PATRIC" id="fig|1703770.3.peg.898"/>
<dbReference type="NCBIfam" id="TIGR00093">
    <property type="entry name" value="pseudouridine synthase"/>
    <property type="match status" value="1"/>
</dbReference>
<dbReference type="GO" id="GO:0005829">
    <property type="term" value="C:cytosol"/>
    <property type="evidence" value="ECO:0007669"/>
    <property type="project" value="UniProtKB-ARBA"/>
</dbReference>
<dbReference type="InterPro" id="IPR000748">
    <property type="entry name" value="PsdUridine_synth_RsuA/RluB/E/F"/>
</dbReference>
<dbReference type="STRING" id="1703770.AMJ39_06080"/>
<dbReference type="PANTHER" id="PTHR47683:SF2">
    <property type="entry name" value="RNA-BINDING S4 DOMAIN-CONTAINING PROTEIN"/>
    <property type="match status" value="1"/>
</dbReference>
<dbReference type="AlphaFoldDB" id="A0A0S7WSV5"/>
<reference evidence="7 8" key="1">
    <citation type="journal article" date="2015" name="Microbiome">
        <title>Genomic resolution of linkages in carbon, nitrogen, and sulfur cycling among widespread estuary sediment bacteria.</title>
        <authorList>
            <person name="Baker B.J."/>
            <person name="Lazar C.S."/>
            <person name="Teske A.P."/>
            <person name="Dick G.J."/>
        </authorList>
    </citation>
    <scope>NUCLEOTIDE SEQUENCE [LARGE SCALE GENOMIC DNA]</scope>
    <source>
        <strain evidence="7">DG_24</strain>
    </source>
</reference>
<sequence length="247" mass="27581">MGMRLNKFLSRAGVASRRRCDQLVKEGRVLVNGSPASHPALMIAPERDTVTFDGRVLNLRPRHTYWLLNKPQGYVTTLRDTHGRPHVVDLLPASGGRVFPVGRLDLDTEGLLLLTDDGDLAYRLTHPRFKVEKTYRAKVQGIPGQRELRRLERGIVLEDGATLPSRARLVRTVKGNAVLELTLREGRKRQVKRMCKAIGHPVLELRRVRLGPLKLGTLPRGQVRELTEREVGALRECAGLAGTGTDC</sequence>
<dbReference type="Proteomes" id="UP000052008">
    <property type="component" value="Unassembled WGS sequence"/>
</dbReference>
<accession>A0A0S7WSV5</accession>
<protein>
    <recommendedName>
        <fullName evidence="5">Pseudouridine synthase</fullName>
        <ecNumber evidence="5">5.4.99.-</ecNumber>
    </recommendedName>
</protein>
<dbReference type="InterPro" id="IPR020094">
    <property type="entry name" value="TruA/RsuA/RluB/E/F_N"/>
</dbReference>
<dbReference type="PANTHER" id="PTHR47683">
    <property type="entry name" value="PSEUDOURIDINE SYNTHASE FAMILY PROTEIN-RELATED"/>
    <property type="match status" value="1"/>
</dbReference>
<evidence type="ECO:0000256" key="3">
    <source>
        <dbReference type="ARBA" id="ARBA00023235"/>
    </source>
</evidence>
<dbReference type="CDD" id="cd00165">
    <property type="entry name" value="S4"/>
    <property type="match status" value="1"/>
</dbReference>
<dbReference type="SUPFAM" id="SSF55174">
    <property type="entry name" value="Alpha-L RNA-binding motif"/>
    <property type="match status" value="1"/>
</dbReference>
<name>A0A0S7WSV5_UNCT6</name>
<dbReference type="InterPro" id="IPR036986">
    <property type="entry name" value="S4_RNA-bd_sf"/>
</dbReference>
<gene>
    <name evidence="7" type="ORF">AMJ39_06080</name>
</gene>
<dbReference type="InterPro" id="IPR042092">
    <property type="entry name" value="PsdUridine_s_RsuA/RluB/E/F_cat"/>
</dbReference>
<dbReference type="Gene3D" id="3.30.70.1560">
    <property type="entry name" value="Alpha-L RNA-binding motif"/>
    <property type="match status" value="1"/>
</dbReference>
<comment type="caution">
    <text evidence="7">The sequence shown here is derived from an EMBL/GenBank/DDBJ whole genome shotgun (WGS) entry which is preliminary data.</text>
</comment>
<dbReference type="FunFam" id="3.30.70.1560:FF:000001">
    <property type="entry name" value="Pseudouridine synthase"/>
    <property type="match status" value="1"/>
</dbReference>
<dbReference type="SMART" id="SM00363">
    <property type="entry name" value="S4"/>
    <property type="match status" value="1"/>
</dbReference>
<dbReference type="InterPro" id="IPR020103">
    <property type="entry name" value="PsdUridine_synth_cat_dom_sf"/>
</dbReference>
<dbReference type="GO" id="GO:0120159">
    <property type="term" value="F:rRNA pseudouridine synthase activity"/>
    <property type="evidence" value="ECO:0007669"/>
    <property type="project" value="UniProtKB-ARBA"/>
</dbReference>
<dbReference type="InterPro" id="IPR018496">
    <property type="entry name" value="PsdUridine_synth_RsuA/RluB_CS"/>
</dbReference>
<dbReference type="GO" id="GO:0003723">
    <property type="term" value="F:RNA binding"/>
    <property type="evidence" value="ECO:0007669"/>
    <property type="project" value="UniProtKB-KW"/>
</dbReference>
<evidence type="ECO:0000313" key="8">
    <source>
        <dbReference type="Proteomes" id="UP000052008"/>
    </source>
</evidence>
<keyword evidence="2 4" id="KW-0694">RNA-binding</keyword>
<evidence type="ECO:0000259" key="6">
    <source>
        <dbReference type="SMART" id="SM00363"/>
    </source>
</evidence>
<organism evidence="7 8">
    <name type="scientific">candidate division TA06 bacterium DG_24</name>
    <dbReference type="NCBI Taxonomy" id="1703770"/>
    <lineage>
        <taxon>Bacteria</taxon>
        <taxon>Bacteria division TA06</taxon>
    </lineage>
</organism>
<dbReference type="InterPro" id="IPR050343">
    <property type="entry name" value="RsuA_PseudoU_synthase"/>
</dbReference>
<evidence type="ECO:0000256" key="5">
    <source>
        <dbReference type="RuleBase" id="RU003887"/>
    </source>
</evidence>
<dbReference type="SUPFAM" id="SSF55120">
    <property type="entry name" value="Pseudouridine synthase"/>
    <property type="match status" value="1"/>
</dbReference>
<dbReference type="InterPro" id="IPR002942">
    <property type="entry name" value="S4_RNA-bd"/>
</dbReference>
<dbReference type="Pfam" id="PF00849">
    <property type="entry name" value="PseudoU_synth_2"/>
    <property type="match status" value="1"/>
</dbReference>
<evidence type="ECO:0000256" key="1">
    <source>
        <dbReference type="ARBA" id="ARBA00008348"/>
    </source>
</evidence>
<keyword evidence="3 5" id="KW-0413">Isomerase</keyword>
<evidence type="ECO:0000256" key="2">
    <source>
        <dbReference type="ARBA" id="ARBA00022884"/>
    </source>
</evidence>